<dbReference type="Proteomes" id="UP001055879">
    <property type="component" value="Linkage Group LG09"/>
</dbReference>
<dbReference type="EMBL" id="CM042055">
    <property type="protein sequence ID" value="KAI3701518.1"/>
    <property type="molecule type" value="Genomic_DNA"/>
</dbReference>
<sequence>MTSKPPPPFLNSGAGKTRASQMQNHFQTLKTKMLRRKPTKIEVNIEDKEELEQSRKRATATTTTTTTGATSLLHHFNNSSATNSKSHRIGLSS</sequence>
<evidence type="ECO:0000313" key="1">
    <source>
        <dbReference type="EMBL" id="KAI3701518.1"/>
    </source>
</evidence>
<comment type="caution">
    <text evidence="1">The sequence shown here is derived from an EMBL/GenBank/DDBJ whole genome shotgun (WGS) entry which is preliminary data.</text>
</comment>
<reference evidence="1 2" key="2">
    <citation type="journal article" date="2022" name="Mol. Ecol. Resour.">
        <title>The genomes of chicory, endive, great burdock and yacon provide insights into Asteraceae paleo-polyploidization history and plant inulin production.</title>
        <authorList>
            <person name="Fan W."/>
            <person name="Wang S."/>
            <person name="Wang H."/>
            <person name="Wang A."/>
            <person name="Jiang F."/>
            <person name="Liu H."/>
            <person name="Zhao H."/>
            <person name="Xu D."/>
            <person name="Zhang Y."/>
        </authorList>
    </citation>
    <scope>NUCLEOTIDE SEQUENCE [LARGE SCALE GENOMIC DNA]</scope>
    <source>
        <strain evidence="2">cv. Niubang</strain>
    </source>
</reference>
<evidence type="ECO:0000313" key="2">
    <source>
        <dbReference type="Proteomes" id="UP001055879"/>
    </source>
</evidence>
<proteinExistence type="predicted"/>
<reference evidence="2" key="1">
    <citation type="journal article" date="2022" name="Mol. Ecol. Resour.">
        <title>The genomes of chicory, endive, great burdock and yacon provide insights into Asteraceae palaeo-polyploidization history and plant inulin production.</title>
        <authorList>
            <person name="Fan W."/>
            <person name="Wang S."/>
            <person name="Wang H."/>
            <person name="Wang A."/>
            <person name="Jiang F."/>
            <person name="Liu H."/>
            <person name="Zhao H."/>
            <person name="Xu D."/>
            <person name="Zhang Y."/>
        </authorList>
    </citation>
    <scope>NUCLEOTIDE SEQUENCE [LARGE SCALE GENOMIC DNA]</scope>
    <source>
        <strain evidence="2">cv. Niubang</strain>
    </source>
</reference>
<protein>
    <submittedName>
        <fullName evidence="1">Uncharacterized protein</fullName>
    </submittedName>
</protein>
<gene>
    <name evidence="1" type="ORF">L6452_26661</name>
</gene>
<name>A0ACB8ZV28_ARCLA</name>
<organism evidence="1 2">
    <name type="scientific">Arctium lappa</name>
    <name type="common">Greater burdock</name>
    <name type="synonym">Lappa major</name>
    <dbReference type="NCBI Taxonomy" id="4217"/>
    <lineage>
        <taxon>Eukaryota</taxon>
        <taxon>Viridiplantae</taxon>
        <taxon>Streptophyta</taxon>
        <taxon>Embryophyta</taxon>
        <taxon>Tracheophyta</taxon>
        <taxon>Spermatophyta</taxon>
        <taxon>Magnoliopsida</taxon>
        <taxon>eudicotyledons</taxon>
        <taxon>Gunneridae</taxon>
        <taxon>Pentapetalae</taxon>
        <taxon>asterids</taxon>
        <taxon>campanulids</taxon>
        <taxon>Asterales</taxon>
        <taxon>Asteraceae</taxon>
        <taxon>Carduoideae</taxon>
        <taxon>Cardueae</taxon>
        <taxon>Arctiinae</taxon>
        <taxon>Arctium</taxon>
    </lineage>
</organism>
<accession>A0ACB8ZV28</accession>
<keyword evidence="2" id="KW-1185">Reference proteome</keyword>